<dbReference type="RefSeq" id="WP_008628409.1">
    <property type="nucleotide sequence ID" value="NZ_GL883868.1"/>
</dbReference>
<dbReference type="PANTHER" id="PTHR40074">
    <property type="entry name" value="O-ACETYLTRANSFERASE WECH"/>
    <property type="match status" value="1"/>
</dbReference>
<dbReference type="GO" id="GO:0005886">
    <property type="term" value="C:plasma membrane"/>
    <property type="evidence" value="ECO:0007669"/>
    <property type="project" value="UniProtKB-SubCell"/>
</dbReference>
<dbReference type="InterPro" id="IPR002656">
    <property type="entry name" value="Acyl_transf_3_dom"/>
</dbReference>
<dbReference type="Proteomes" id="UP000005546">
    <property type="component" value="Unassembled WGS sequence"/>
</dbReference>
<evidence type="ECO:0000256" key="1">
    <source>
        <dbReference type="ARBA" id="ARBA00004651"/>
    </source>
</evidence>
<keyword evidence="9" id="KW-0012">Acyltransferase</keyword>
<evidence type="ECO:0000256" key="5">
    <source>
        <dbReference type="ARBA" id="ARBA00022989"/>
    </source>
</evidence>
<dbReference type="GO" id="GO:0016413">
    <property type="term" value="F:O-acetyltransferase activity"/>
    <property type="evidence" value="ECO:0007669"/>
    <property type="project" value="TreeGrafter"/>
</dbReference>
<keyword evidence="6 7" id="KW-0472">Membrane</keyword>
<sequence>MIILSQKQSNNINLLKGVSILLVLFIHANIKDAIPNLDDKSALGMWTQVVTRILVDNAVPMFFLVSGFLFFLKPGRIVDKWKKRGKTLLIPYILWCMVGFIIPFILQEALGLAHLFSGNSLKKIADFETSDYIKMFWNIRNGAPILSTMWFLRDLIVIIMLTPAIRLLVKTMKWSFPLLLICVYLFYSFNVTGMSSSTLFWFGMGSWFAIKGKNLFAWIECFNGNLLLVVWISTLITTIISFYYDWHYETVHAIFGIIHFVAIYKCVSVISISGIPKWLTAVSTASFFIYAFHEPWMGYVLKISYKVLHPSGLILYIAPFILVAFATAYSYAAYALLKRYAPRLLNLLTGARSK</sequence>
<dbReference type="AlphaFoldDB" id="F3QW82"/>
<feature type="transmembrane region" description="Helical" evidence="7">
    <location>
        <begin position="150"/>
        <end position="169"/>
    </location>
</feature>
<evidence type="ECO:0000256" key="6">
    <source>
        <dbReference type="ARBA" id="ARBA00023136"/>
    </source>
</evidence>
<evidence type="ECO:0000313" key="10">
    <source>
        <dbReference type="Proteomes" id="UP000005546"/>
    </source>
</evidence>
<name>F3QW82_9BACT</name>
<evidence type="ECO:0000256" key="4">
    <source>
        <dbReference type="ARBA" id="ARBA00022692"/>
    </source>
</evidence>
<feature type="domain" description="Acyltransferase 3" evidence="8">
    <location>
        <begin position="11"/>
        <end position="329"/>
    </location>
</feature>
<gene>
    <name evidence="9" type="ORF">HMPREF9442_02464</name>
</gene>
<evidence type="ECO:0000313" key="9">
    <source>
        <dbReference type="EMBL" id="EGG52188.1"/>
    </source>
</evidence>
<feature type="transmembrane region" description="Helical" evidence="7">
    <location>
        <begin position="92"/>
        <end position="116"/>
    </location>
</feature>
<feature type="transmembrane region" description="Helical" evidence="7">
    <location>
        <begin position="250"/>
        <end position="267"/>
    </location>
</feature>
<keyword evidence="10" id="KW-1185">Reference proteome</keyword>
<protein>
    <submittedName>
        <fullName evidence="9">Acyltransferase</fullName>
    </submittedName>
</protein>
<comment type="similarity">
    <text evidence="2">Belongs to the acyltransferase 3 family.</text>
</comment>
<dbReference type="GO" id="GO:0009246">
    <property type="term" value="P:enterobacterial common antigen biosynthetic process"/>
    <property type="evidence" value="ECO:0007669"/>
    <property type="project" value="TreeGrafter"/>
</dbReference>
<feature type="transmembrane region" description="Helical" evidence="7">
    <location>
        <begin position="313"/>
        <end position="337"/>
    </location>
</feature>
<dbReference type="EMBL" id="AFBR01000070">
    <property type="protein sequence ID" value="EGG52188.1"/>
    <property type="molecule type" value="Genomic_DNA"/>
</dbReference>
<dbReference type="PANTHER" id="PTHR40074:SF2">
    <property type="entry name" value="O-ACETYLTRANSFERASE WECH"/>
    <property type="match status" value="1"/>
</dbReference>
<comment type="caution">
    <text evidence="9">The sequence shown here is derived from an EMBL/GenBank/DDBJ whole genome shotgun (WGS) entry which is preliminary data.</text>
</comment>
<feature type="transmembrane region" description="Helical" evidence="7">
    <location>
        <begin position="176"/>
        <end position="193"/>
    </location>
</feature>
<feature type="transmembrane region" description="Helical" evidence="7">
    <location>
        <begin position="274"/>
        <end position="293"/>
    </location>
</feature>
<dbReference type="HOGENOM" id="CLU_054154_2_0_10"/>
<comment type="subcellular location">
    <subcellularLocation>
        <location evidence="1">Cell membrane</location>
        <topology evidence="1">Multi-pass membrane protein</topology>
    </subcellularLocation>
</comment>
<reference evidence="9 10" key="1">
    <citation type="submission" date="2011-02" db="EMBL/GenBank/DDBJ databases">
        <authorList>
            <person name="Weinstock G."/>
            <person name="Sodergren E."/>
            <person name="Clifton S."/>
            <person name="Fulton L."/>
            <person name="Fulton B."/>
            <person name="Courtney L."/>
            <person name="Fronick C."/>
            <person name="Harrison M."/>
            <person name="Strong C."/>
            <person name="Farmer C."/>
            <person name="Delahaunty K."/>
            <person name="Markovic C."/>
            <person name="Hall O."/>
            <person name="Minx P."/>
            <person name="Tomlinson C."/>
            <person name="Mitreva M."/>
            <person name="Hou S."/>
            <person name="Chen J."/>
            <person name="Wollam A."/>
            <person name="Pepin K.H."/>
            <person name="Johnson M."/>
            <person name="Bhonagiri V."/>
            <person name="Zhang X."/>
            <person name="Suruliraj S."/>
            <person name="Warren W."/>
            <person name="Chinwalla A."/>
            <person name="Mardis E.R."/>
            <person name="Wilson R.K."/>
        </authorList>
    </citation>
    <scope>NUCLEOTIDE SEQUENCE [LARGE SCALE GENOMIC DNA]</scope>
    <source>
        <strain evidence="9 10">YIT 11841</strain>
    </source>
</reference>
<feature type="transmembrane region" description="Helical" evidence="7">
    <location>
        <begin position="226"/>
        <end position="244"/>
    </location>
</feature>
<dbReference type="Pfam" id="PF01757">
    <property type="entry name" value="Acyl_transf_3"/>
    <property type="match status" value="1"/>
</dbReference>
<evidence type="ECO:0000256" key="3">
    <source>
        <dbReference type="ARBA" id="ARBA00022475"/>
    </source>
</evidence>
<dbReference type="OrthoDB" id="1072135at2"/>
<keyword evidence="4 7" id="KW-0812">Transmembrane</keyword>
<accession>F3QW82</accession>
<organism evidence="9 10">
    <name type="scientific">Paraprevotella xylaniphila YIT 11841</name>
    <dbReference type="NCBI Taxonomy" id="762982"/>
    <lineage>
        <taxon>Bacteria</taxon>
        <taxon>Pseudomonadati</taxon>
        <taxon>Bacteroidota</taxon>
        <taxon>Bacteroidia</taxon>
        <taxon>Bacteroidales</taxon>
        <taxon>Prevotellaceae</taxon>
        <taxon>Paraprevotella</taxon>
    </lineage>
</organism>
<dbReference type="STRING" id="762982.HMPREF9442_02464"/>
<keyword evidence="9" id="KW-0808">Transferase</keyword>
<keyword evidence="5 7" id="KW-1133">Transmembrane helix</keyword>
<dbReference type="eggNOG" id="COG1835">
    <property type="taxonomic scope" value="Bacteria"/>
</dbReference>
<feature type="transmembrane region" description="Helical" evidence="7">
    <location>
        <begin position="50"/>
        <end position="72"/>
    </location>
</feature>
<keyword evidence="3" id="KW-1003">Cell membrane</keyword>
<evidence type="ECO:0000259" key="8">
    <source>
        <dbReference type="Pfam" id="PF01757"/>
    </source>
</evidence>
<evidence type="ECO:0000256" key="2">
    <source>
        <dbReference type="ARBA" id="ARBA00007400"/>
    </source>
</evidence>
<feature type="transmembrane region" description="Helical" evidence="7">
    <location>
        <begin position="12"/>
        <end position="30"/>
    </location>
</feature>
<evidence type="ECO:0000256" key="7">
    <source>
        <dbReference type="SAM" id="Phobius"/>
    </source>
</evidence>
<proteinExistence type="inferred from homology"/>